<comment type="function">
    <text evidence="6">S-adenosyl-L-methionine-dependent methyltransferase that catalyzes the trimethylation of the amino group of the modified target histidine residue in translation elongation factor 2 (EF-2), to form an intermediate called diphthine. The three successive methylation reactions represent the second step of diphthamide biosynthesis.</text>
</comment>
<dbReference type="Pfam" id="PF00590">
    <property type="entry name" value="TP_methylase"/>
    <property type="match status" value="1"/>
</dbReference>
<dbReference type="NCBIfam" id="TIGR00522">
    <property type="entry name" value="dph5"/>
    <property type="match status" value="1"/>
</dbReference>
<comment type="pathway">
    <text evidence="1 6">Protein modification; peptidyl-diphthamide biosynthesis.</text>
</comment>
<evidence type="ECO:0000256" key="1">
    <source>
        <dbReference type="ARBA" id="ARBA00005156"/>
    </source>
</evidence>
<evidence type="ECO:0000256" key="3">
    <source>
        <dbReference type="ARBA" id="ARBA00022603"/>
    </source>
</evidence>
<feature type="binding site" evidence="6 7">
    <location>
        <position position="205"/>
    </location>
    <ligand>
        <name>S-adenosyl-L-methionine</name>
        <dbReference type="ChEBI" id="CHEBI:59789"/>
    </ligand>
</feature>
<evidence type="ECO:0000256" key="5">
    <source>
        <dbReference type="ARBA" id="ARBA00022691"/>
    </source>
</evidence>
<keyword evidence="3 6" id="KW-0489">Methyltransferase</keyword>
<dbReference type="RefSeq" id="WP_013142624.1">
    <property type="nucleotide sequence ID" value="NC_014205.1"/>
</dbReference>
<dbReference type="Gene3D" id="3.40.1010.10">
    <property type="entry name" value="Cobalt-precorrin-4 Transmethylase, Domain 1"/>
    <property type="match status" value="1"/>
</dbReference>
<evidence type="ECO:0000256" key="7">
    <source>
        <dbReference type="PIRSR" id="PIRSR036432-1"/>
    </source>
</evidence>
<dbReference type="GO" id="GO:0032259">
    <property type="term" value="P:methylation"/>
    <property type="evidence" value="ECO:0007669"/>
    <property type="project" value="UniProtKB-KW"/>
</dbReference>
<feature type="domain" description="Tetrapyrrole methylase" evidence="8">
    <location>
        <begin position="1"/>
        <end position="220"/>
    </location>
</feature>
<dbReference type="InterPro" id="IPR035996">
    <property type="entry name" value="4pyrrol_Methylase_sf"/>
</dbReference>
<evidence type="ECO:0000256" key="2">
    <source>
        <dbReference type="ARBA" id="ARBA00006729"/>
    </source>
</evidence>
<dbReference type="UniPathway" id="UPA00559"/>
<feature type="binding site" evidence="6 7">
    <location>
        <position position="230"/>
    </location>
    <ligand>
        <name>S-adenosyl-L-methionine</name>
        <dbReference type="ChEBI" id="CHEBI:59789"/>
    </ligand>
</feature>
<dbReference type="GO" id="GO:0017183">
    <property type="term" value="P:protein histidyl modification to diphthamide"/>
    <property type="evidence" value="ECO:0007669"/>
    <property type="project" value="UniProtKB-UniRule"/>
</dbReference>
<gene>
    <name evidence="6" type="primary">dphB</name>
    <name evidence="9" type="ordered locus">Shell_0288</name>
</gene>
<keyword evidence="4 6" id="KW-0808">Transferase</keyword>
<evidence type="ECO:0000313" key="9">
    <source>
        <dbReference type="EMBL" id="ADI31426.1"/>
    </source>
</evidence>
<dbReference type="PANTHER" id="PTHR10882">
    <property type="entry name" value="DIPHTHINE SYNTHASE"/>
    <property type="match status" value="1"/>
</dbReference>
<proteinExistence type="inferred from homology"/>
<feature type="binding site" evidence="6 7">
    <location>
        <position position="90"/>
    </location>
    <ligand>
        <name>S-adenosyl-L-methionine</name>
        <dbReference type="ChEBI" id="CHEBI:59789"/>
    </ligand>
</feature>
<dbReference type="Proteomes" id="UP000002573">
    <property type="component" value="Chromosome"/>
</dbReference>
<evidence type="ECO:0000313" key="10">
    <source>
        <dbReference type="Proteomes" id="UP000002573"/>
    </source>
</evidence>
<dbReference type="GeneID" id="9233577"/>
<feature type="binding site" evidence="6 7">
    <location>
        <position position="9"/>
    </location>
    <ligand>
        <name>S-adenosyl-L-methionine</name>
        <dbReference type="ChEBI" id="CHEBI:59789"/>
    </ligand>
</feature>
<accession>D7DB79</accession>
<dbReference type="PIRSF" id="PIRSF036432">
    <property type="entry name" value="Diphthine_synth"/>
    <property type="match status" value="1"/>
</dbReference>
<organism evidence="9 10">
    <name type="scientific">Staphylothermus hellenicus (strain DSM 12710 / JCM 10830 / BK20S6-10-b1 / P8)</name>
    <dbReference type="NCBI Taxonomy" id="591019"/>
    <lineage>
        <taxon>Archaea</taxon>
        <taxon>Thermoproteota</taxon>
        <taxon>Thermoprotei</taxon>
        <taxon>Desulfurococcales</taxon>
        <taxon>Desulfurococcaceae</taxon>
        <taxon>Staphylothermus</taxon>
    </lineage>
</organism>
<dbReference type="STRING" id="591019.Shell_0288"/>
<dbReference type="Gene3D" id="3.30.950.10">
    <property type="entry name" value="Methyltransferase, Cobalt-precorrin-4 Transmethylase, Domain 2"/>
    <property type="match status" value="1"/>
</dbReference>
<dbReference type="GO" id="GO:0004164">
    <property type="term" value="F:diphthine synthase activity"/>
    <property type="evidence" value="ECO:0007669"/>
    <property type="project" value="UniProtKB-UniRule"/>
</dbReference>
<dbReference type="EMBL" id="CP002051">
    <property type="protein sequence ID" value="ADI31426.1"/>
    <property type="molecule type" value="Genomic_DNA"/>
</dbReference>
<dbReference type="HOGENOM" id="CLU_066040_0_0_2"/>
<evidence type="ECO:0000256" key="4">
    <source>
        <dbReference type="ARBA" id="ARBA00022679"/>
    </source>
</evidence>
<keyword evidence="10" id="KW-1185">Reference proteome</keyword>
<dbReference type="InterPro" id="IPR004551">
    <property type="entry name" value="Dphthn_synthase"/>
</dbReference>
<dbReference type="SUPFAM" id="SSF53790">
    <property type="entry name" value="Tetrapyrrole methylase"/>
    <property type="match status" value="1"/>
</dbReference>
<protein>
    <recommendedName>
        <fullName evidence="6">Diphthine synthase</fullName>
        <ecNumber evidence="6">2.1.1.98</ecNumber>
    </recommendedName>
    <alternativeName>
        <fullName evidence="6">Diphthamide biosynthesis methyltransferase</fullName>
    </alternativeName>
</protein>
<reference evidence="9 10" key="2">
    <citation type="journal article" date="2011" name="Stand. Genomic Sci.">
        <title>Complete genome sequence of Staphylothermus hellenicus P8.</title>
        <authorList>
            <person name="Anderson I."/>
            <person name="Wirth R."/>
            <person name="Lucas S."/>
            <person name="Copeland A."/>
            <person name="Lapidus A."/>
            <person name="Cheng J.F."/>
            <person name="Goodwin L."/>
            <person name="Pitluck S."/>
            <person name="Davenport K."/>
            <person name="Detter J.C."/>
            <person name="Han C."/>
            <person name="Tapia R."/>
            <person name="Land M."/>
            <person name="Hauser L."/>
            <person name="Pati A."/>
            <person name="Mikhailova N."/>
            <person name="Woyke T."/>
            <person name="Klenk H.P."/>
            <person name="Kyrpides N."/>
            <person name="Ivanova N."/>
        </authorList>
    </citation>
    <scope>NUCLEOTIDE SEQUENCE [LARGE SCALE GENOMIC DNA]</scope>
    <source>
        <strain evidence="10">DSM 12710 / JCM 10830 / BK20S6-10-b1 / P8</strain>
    </source>
</reference>
<keyword evidence="5 6" id="KW-0949">S-adenosyl-L-methionine</keyword>
<dbReference type="InterPro" id="IPR014776">
    <property type="entry name" value="4pyrrole_Mease_sub2"/>
</dbReference>
<dbReference type="InterPro" id="IPR014777">
    <property type="entry name" value="4pyrrole_Mease_sub1"/>
</dbReference>
<name>D7DB79_STAHD</name>
<comment type="subunit">
    <text evidence="6">Homodimer.</text>
</comment>
<sequence>MLYFIGLGLSINHLTLEAIDALRNADKVYIDTYTNIVPDFSLDKLVGLVGEEKEFVMAKRELLEGKNIYYIVEEASKKNIAILVPGDPFIATTHDAIRVEALRRGVKIRVVNGLSIYSLAPSRTGLQAYRFGKTVTLVYPDYFKPYSTIETIYDNLDRNLHTLLLLDLKIEENKAMTIPEAIDILIELDERRVLENIIGVGLAQLGSSMEKIVADRLADLKKYAYPSPPHSIIIVAKPHPVELDNLYYVCGLPEHLYRRYSVSKTYP</sequence>
<dbReference type="HAMAP" id="MF_01084">
    <property type="entry name" value="Diphthine_synth"/>
    <property type="match status" value="1"/>
</dbReference>
<feature type="binding site" evidence="6 7">
    <location>
        <position position="87"/>
    </location>
    <ligand>
        <name>S-adenosyl-L-methionine</name>
        <dbReference type="ChEBI" id="CHEBI:59789"/>
    </ligand>
</feature>
<dbReference type="InterPro" id="IPR000878">
    <property type="entry name" value="4pyrrol_Mease"/>
</dbReference>
<comment type="similarity">
    <text evidence="2 6">Belongs to the diphthine synthase family.</text>
</comment>
<feature type="binding site" evidence="6 7">
    <location>
        <begin position="115"/>
        <end position="116"/>
    </location>
    <ligand>
        <name>S-adenosyl-L-methionine</name>
        <dbReference type="ChEBI" id="CHEBI:59789"/>
    </ligand>
</feature>
<dbReference type="eggNOG" id="arCOG04161">
    <property type="taxonomic scope" value="Archaea"/>
</dbReference>
<evidence type="ECO:0000256" key="6">
    <source>
        <dbReference type="HAMAP-Rule" id="MF_01084"/>
    </source>
</evidence>
<dbReference type="KEGG" id="shc:Shell_0288"/>
<comment type="catalytic activity">
    <reaction evidence="6">
        <text>2-[(3S)-amino-3-carboxypropyl]-L-histidyl-[translation elongation factor 2] + 3 S-adenosyl-L-methionine = diphthine-[translation elongation factor 2] + 3 S-adenosyl-L-homocysteine + 3 H(+)</text>
        <dbReference type="Rhea" id="RHEA:36415"/>
        <dbReference type="Rhea" id="RHEA-COMP:9749"/>
        <dbReference type="Rhea" id="RHEA-COMP:10172"/>
        <dbReference type="ChEBI" id="CHEBI:15378"/>
        <dbReference type="ChEBI" id="CHEBI:57856"/>
        <dbReference type="ChEBI" id="CHEBI:59789"/>
        <dbReference type="ChEBI" id="CHEBI:73995"/>
        <dbReference type="ChEBI" id="CHEBI:82696"/>
        <dbReference type="EC" id="2.1.1.98"/>
    </reaction>
</comment>
<dbReference type="PANTHER" id="PTHR10882:SF0">
    <property type="entry name" value="DIPHTHINE METHYL ESTER SYNTHASE"/>
    <property type="match status" value="1"/>
</dbReference>
<dbReference type="EC" id="2.1.1.98" evidence="6"/>
<evidence type="ECO:0000259" key="8">
    <source>
        <dbReference type="Pfam" id="PF00590"/>
    </source>
</evidence>
<dbReference type="OrthoDB" id="39139at2157"/>
<dbReference type="CDD" id="cd11647">
    <property type="entry name" value="DHP5_DphB"/>
    <property type="match status" value="1"/>
</dbReference>
<feature type="binding site" evidence="6 7">
    <location>
        <position position="166"/>
    </location>
    <ligand>
        <name>S-adenosyl-L-methionine</name>
        <dbReference type="ChEBI" id="CHEBI:59789"/>
    </ligand>
</feature>
<reference evidence="10" key="1">
    <citation type="submission" date="2010-05" db="EMBL/GenBank/DDBJ databases">
        <title>Complete sequence of Staphylothermus hellenicus DSM 12710.</title>
        <authorList>
            <consortium name="US DOE Joint Genome Institute"/>
            <person name="Lucas S."/>
            <person name="Copeland A."/>
            <person name="Lapidus A."/>
            <person name="Cheng J.-F."/>
            <person name="Bruce D."/>
            <person name="Goodwin L."/>
            <person name="Pitluck S."/>
            <person name="Davenport K."/>
            <person name="Detter J.C."/>
            <person name="Han C."/>
            <person name="Tapia R."/>
            <person name="Larimer F."/>
            <person name="Land M."/>
            <person name="Hauser L."/>
            <person name="Kyrpides N."/>
            <person name="Mikhailova N."/>
            <person name="Anderson I.J."/>
            <person name="Woyke T."/>
        </authorList>
    </citation>
    <scope>NUCLEOTIDE SEQUENCE [LARGE SCALE GENOMIC DNA]</scope>
    <source>
        <strain evidence="10">DSM 12710 / JCM 10830 / BK20S6-10-b1 / P8</strain>
    </source>
</reference>
<dbReference type="AlphaFoldDB" id="D7DB79"/>